<evidence type="ECO:0000313" key="2">
    <source>
        <dbReference type="Proteomes" id="UP001589609"/>
    </source>
</evidence>
<dbReference type="EMBL" id="JBHMAF010000068">
    <property type="protein sequence ID" value="MFB9759299.1"/>
    <property type="molecule type" value="Genomic_DNA"/>
</dbReference>
<name>A0ABV5WFB3_9BACI</name>
<gene>
    <name evidence="1" type="ORF">ACFFMS_12700</name>
</gene>
<comment type="caution">
    <text evidence="1">The sequence shown here is derived from an EMBL/GenBank/DDBJ whole genome shotgun (WGS) entry which is preliminary data.</text>
</comment>
<dbReference type="Proteomes" id="UP001589609">
    <property type="component" value="Unassembled WGS sequence"/>
</dbReference>
<dbReference type="Gene3D" id="1.20.1260.10">
    <property type="match status" value="1"/>
</dbReference>
<reference evidence="1 2" key="1">
    <citation type="submission" date="2024-09" db="EMBL/GenBank/DDBJ databases">
        <authorList>
            <person name="Sun Q."/>
            <person name="Mori K."/>
        </authorList>
    </citation>
    <scope>NUCLEOTIDE SEQUENCE [LARGE SCALE GENOMIC DNA]</scope>
    <source>
        <strain evidence="1 2">JCM 11201</strain>
    </source>
</reference>
<accession>A0ABV5WFB3</accession>
<protein>
    <submittedName>
        <fullName evidence="1">Uncharacterized protein</fullName>
    </submittedName>
</protein>
<keyword evidence="2" id="KW-1185">Reference proteome</keyword>
<organism evidence="1 2">
    <name type="scientific">Ectobacillus funiculus</name>
    <dbReference type="NCBI Taxonomy" id="137993"/>
    <lineage>
        <taxon>Bacteria</taxon>
        <taxon>Bacillati</taxon>
        <taxon>Bacillota</taxon>
        <taxon>Bacilli</taxon>
        <taxon>Bacillales</taxon>
        <taxon>Bacillaceae</taxon>
        <taxon>Ectobacillus</taxon>
    </lineage>
</organism>
<dbReference type="RefSeq" id="WP_379949596.1">
    <property type="nucleotide sequence ID" value="NZ_JBHMAF010000068.1"/>
</dbReference>
<dbReference type="InterPro" id="IPR012347">
    <property type="entry name" value="Ferritin-like"/>
</dbReference>
<sequence>MNNDNRTLTSTEMFSVWISYLNDSMSKSTLAYFYKVTKSSRHFVKFVHDFVLVDKGELVKNKSKGDNYGSERS</sequence>
<evidence type="ECO:0000313" key="1">
    <source>
        <dbReference type="EMBL" id="MFB9759299.1"/>
    </source>
</evidence>
<proteinExistence type="predicted"/>